<sequence>MDDIKAPLQDKILTIAIPTFNRCTFLDENLKRLKNQYTEKIDILICDNASTDQTSEVVEKYINQGLPIRYYKNSENLGWERNFELCFKRTIGKYTMLIGDDDFIIEHGLDLILDSIEDKKTDLLFCKAFGFDKLPPENTKKFRSTAKDYSLEVFLKKTILQFRLLSSYVIKSEYIESSGSFTGNFAHLHVVFNVLLKGNNFSIINEKIIACKKDNSDFDQKTNFSDIYMKEFFELYRKYLDKKVSSKNNEDVEKIMMYEYYPKYIFKMRINMLKNDPNLEENFNLMFKNHKSFNFLKFVFLKKNIITTIILFYIILYYQIINLIRA</sequence>
<name>A0A554VFZ2_9FLAO</name>
<dbReference type="OrthoDB" id="1334872at2"/>
<organism evidence="3 4">
    <name type="scientific">Aquimarina algiphila</name>
    <dbReference type="NCBI Taxonomy" id="2047982"/>
    <lineage>
        <taxon>Bacteria</taxon>
        <taxon>Pseudomonadati</taxon>
        <taxon>Bacteroidota</taxon>
        <taxon>Flavobacteriia</taxon>
        <taxon>Flavobacteriales</taxon>
        <taxon>Flavobacteriaceae</taxon>
        <taxon>Aquimarina</taxon>
    </lineage>
</organism>
<evidence type="ECO:0000313" key="3">
    <source>
        <dbReference type="EMBL" id="TSE06271.1"/>
    </source>
</evidence>
<evidence type="ECO:0000313" key="4">
    <source>
        <dbReference type="Proteomes" id="UP000318833"/>
    </source>
</evidence>
<dbReference type="EMBL" id="VLNR01000047">
    <property type="protein sequence ID" value="TSE06271.1"/>
    <property type="molecule type" value="Genomic_DNA"/>
</dbReference>
<comment type="caution">
    <text evidence="3">The sequence shown here is derived from an EMBL/GenBank/DDBJ whole genome shotgun (WGS) entry which is preliminary data.</text>
</comment>
<feature type="transmembrane region" description="Helical" evidence="1">
    <location>
        <begin position="305"/>
        <end position="324"/>
    </location>
</feature>
<feature type="domain" description="Glycosyltransferase 2-like" evidence="2">
    <location>
        <begin position="14"/>
        <end position="143"/>
    </location>
</feature>
<dbReference type="InterPro" id="IPR029044">
    <property type="entry name" value="Nucleotide-diphossugar_trans"/>
</dbReference>
<dbReference type="SUPFAM" id="SSF53448">
    <property type="entry name" value="Nucleotide-diphospho-sugar transferases"/>
    <property type="match status" value="1"/>
</dbReference>
<dbReference type="PANTHER" id="PTHR43685:SF11">
    <property type="entry name" value="GLYCOSYLTRANSFERASE TAGX-RELATED"/>
    <property type="match status" value="1"/>
</dbReference>
<dbReference type="CDD" id="cd00761">
    <property type="entry name" value="Glyco_tranf_GTA_type"/>
    <property type="match status" value="1"/>
</dbReference>
<dbReference type="InterPro" id="IPR050834">
    <property type="entry name" value="Glycosyltransf_2"/>
</dbReference>
<reference evidence="3 4" key="1">
    <citation type="submission" date="2019-07" db="EMBL/GenBank/DDBJ databases">
        <title>The draft genome sequence of Aquimarina algiphila M91.</title>
        <authorList>
            <person name="Meng X."/>
        </authorList>
    </citation>
    <scope>NUCLEOTIDE SEQUENCE [LARGE SCALE GENOMIC DNA]</scope>
    <source>
        <strain evidence="3 4">M91</strain>
    </source>
</reference>
<evidence type="ECO:0000259" key="2">
    <source>
        <dbReference type="Pfam" id="PF00535"/>
    </source>
</evidence>
<gene>
    <name evidence="3" type="ORF">FOF46_20000</name>
</gene>
<accession>A0A554VFZ2</accession>
<dbReference type="Gene3D" id="3.90.550.10">
    <property type="entry name" value="Spore Coat Polysaccharide Biosynthesis Protein SpsA, Chain A"/>
    <property type="match status" value="1"/>
</dbReference>
<evidence type="ECO:0000256" key="1">
    <source>
        <dbReference type="SAM" id="Phobius"/>
    </source>
</evidence>
<keyword evidence="1" id="KW-0812">Transmembrane</keyword>
<keyword evidence="1" id="KW-1133">Transmembrane helix</keyword>
<keyword evidence="4" id="KW-1185">Reference proteome</keyword>
<dbReference type="PANTHER" id="PTHR43685">
    <property type="entry name" value="GLYCOSYLTRANSFERASE"/>
    <property type="match status" value="1"/>
</dbReference>
<keyword evidence="3" id="KW-0808">Transferase</keyword>
<keyword evidence="1" id="KW-0472">Membrane</keyword>
<proteinExistence type="predicted"/>
<dbReference type="Pfam" id="PF00535">
    <property type="entry name" value="Glycos_transf_2"/>
    <property type="match status" value="1"/>
</dbReference>
<dbReference type="Proteomes" id="UP000318833">
    <property type="component" value="Unassembled WGS sequence"/>
</dbReference>
<protein>
    <submittedName>
        <fullName evidence="3">Glycosyltransferase family 2 protein</fullName>
    </submittedName>
</protein>
<dbReference type="RefSeq" id="WP_109436199.1">
    <property type="nucleotide sequence ID" value="NZ_CANLFO010000003.1"/>
</dbReference>
<dbReference type="InterPro" id="IPR001173">
    <property type="entry name" value="Glyco_trans_2-like"/>
</dbReference>
<dbReference type="GO" id="GO:0016740">
    <property type="term" value="F:transferase activity"/>
    <property type="evidence" value="ECO:0007669"/>
    <property type="project" value="UniProtKB-KW"/>
</dbReference>
<dbReference type="AlphaFoldDB" id="A0A554VFZ2"/>